<dbReference type="EC" id="2.1.1.33" evidence="1"/>
<dbReference type="Proteomes" id="UP000271650">
    <property type="component" value="Chromosome"/>
</dbReference>
<organism evidence="1 2">
    <name type="scientific">Acidithiobacillus sulfuriphilus</name>
    <dbReference type="NCBI Taxonomy" id="1867749"/>
    <lineage>
        <taxon>Bacteria</taxon>
        <taxon>Pseudomonadati</taxon>
        <taxon>Pseudomonadota</taxon>
        <taxon>Acidithiobacillia</taxon>
        <taxon>Acidithiobacillales</taxon>
        <taxon>Acidithiobacillaceae</taxon>
        <taxon>Acidithiobacillus</taxon>
    </lineage>
</organism>
<protein>
    <submittedName>
        <fullName evidence="1">tRNA (Guanosine(46)-N7)-methyltransferase TrmB</fullName>
        <ecNumber evidence="1">2.1.1.33</ecNumber>
    </submittedName>
</protein>
<evidence type="ECO:0000313" key="1">
    <source>
        <dbReference type="EMBL" id="XRI77528.1"/>
    </source>
</evidence>
<proteinExistence type="predicted"/>
<evidence type="ECO:0000313" key="2">
    <source>
        <dbReference type="Proteomes" id="UP000271650"/>
    </source>
</evidence>
<reference evidence="1 2" key="1">
    <citation type="journal article" date="2019" name="Int. J. Syst. Evol. Microbiol.">
        <title>Acidithiobacillus sulfuriphilus sp. nov.: an extremely acidophilic sulfur-oxidizing chemolithotroph isolated from a neutral pH environment.</title>
        <authorList>
            <person name="Falagan C."/>
            <person name="Moya-Beltran A."/>
            <person name="Castro M."/>
            <person name="Quatrini R."/>
            <person name="Johnson D.B."/>
        </authorList>
    </citation>
    <scope>NUCLEOTIDE SEQUENCE [LARGE SCALE GENOMIC DNA]</scope>
    <source>
        <strain evidence="1 2">CJ-2</strain>
    </source>
</reference>
<accession>A0ACD5HQD6</accession>
<keyword evidence="1" id="KW-0489">Methyltransferase</keyword>
<dbReference type="EMBL" id="CP127527">
    <property type="protein sequence ID" value="XRI77528.1"/>
    <property type="molecule type" value="Genomic_DNA"/>
</dbReference>
<gene>
    <name evidence="1" type="primary">trmB</name>
    <name evidence="1" type="ORF">EC580_002285</name>
</gene>
<keyword evidence="1" id="KW-0808">Transferase</keyword>
<keyword evidence="2" id="KW-1185">Reference proteome</keyword>
<sequence>MPAMSHSLNSPHRPIRSFVLRQGRLTDAQGDLLQTLLPRYRIDPAAPWTHPWGDGRPLALEIGFGNGEHLAALAASRPGWGFIGAEVHGPGVGALLLRMRDEELHNIRILKDDVAPWLATLPDGCLQAIIIQFPDPWPKKRHHKRRLIQPGFAGTLGRLLAAGGELQLATDWEAYARHMLSILDAEPNLVNTAGPGHFASRPANRIPTRFERRGERLGQRSFDLVYRRG</sequence>
<name>A0ACD5HQD6_9PROT</name>